<gene>
    <name evidence="1" type="ORF">HNY73_004616</name>
</gene>
<dbReference type="Proteomes" id="UP000807504">
    <property type="component" value="Unassembled WGS sequence"/>
</dbReference>
<protein>
    <submittedName>
        <fullName evidence="1">Uncharacterized protein</fullName>
    </submittedName>
</protein>
<dbReference type="AlphaFoldDB" id="A0A8T0FR60"/>
<organism evidence="1 2">
    <name type="scientific">Argiope bruennichi</name>
    <name type="common">Wasp spider</name>
    <name type="synonym">Aranea bruennichi</name>
    <dbReference type="NCBI Taxonomy" id="94029"/>
    <lineage>
        <taxon>Eukaryota</taxon>
        <taxon>Metazoa</taxon>
        <taxon>Ecdysozoa</taxon>
        <taxon>Arthropoda</taxon>
        <taxon>Chelicerata</taxon>
        <taxon>Arachnida</taxon>
        <taxon>Araneae</taxon>
        <taxon>Araneomorphae</taxon>
        <taxon>Entelegynae</taxon>
        <taxon>Araneoidea</taxon>
        <taxon>Araneidae</taxon>
        <taxon>Argiope</taxon>
    </lineage>
</organism>
<reference evidence="1" key="1">
    <citation type="journal article" date="2020" name="bioRxiv">
        <title>Chromosome-level reference genome of the European wasp spider Argiope bruennichi: a resource for studies on range expansion and evolutionary adaptation.</title>
        <authorList>
            <person name="Sheffer M.M."/>
            <person name="Hoppe A."/>
            <person name="Krehenwinkel H."/>
            <person name="Uhl G."/>
            <person name="Kuss A.W."/>
            <person name="Jensen L."/>
            <person name="Jensen C."/>
            <person name="Gillespie R.G."/>
            <person name="Hoff K.J."/>
            <person name="Prost S."/>
        </authorList>
    </citation>
    <scope>NUCLEOTIDE SEQUENCE</scope>
</reference>
<dbReference type="EMBL" id="JABXBU010000003">
    <property type="protein sequence ID" value="KAF8793092.1"/>
    <property type="molecule type" value="Genomic_DNA"/>
</dbReference>
<name>A0A8T0FR60_ARGBR</name>
<proteinExistence type="predicted"/>
<reference evidence="1" key="2">
    <citation type="submission" date="2020-06" db="EMBL/GenBank/DDBJ databases">
        <authorList>
            <person name="Sheffer M."/>
        </authorList>
    </citation>
    <scope>NUCLEOTIDE SEQUENCE</scope>
</reference>
<sequence length="129" mass="15140">MLWKMIDLNIILHLFIKRSLEFEASKIFIGCSTWDLYKCILLNNDFLTNTRMNVFLDLRTSVIYTKDAGCVELSVKDIKRSGIQGHDKRSIGIEILVILRDVHLYIDSDSLRIEQPIKLTFWRNQISYS</sequence>
<evidence type="ECO:0000313" key="1">
    <source>
        <dbReference type="EMBL" id="KAF8793092.1"/>
    </source>
</evidence>
<accession>A0A8T0FR60</accession>
<keyword evidence="2" id="KW-1185">Reference proteome</keyword>
<evidence type="ECO:0000313" key="2">
    <source>
        <dbReference type="Proteomes" id="UP000807504"/>
    </source>
</evidence>
<comment type="caution">
    <text evidence="1">The sequence shown here is derived from an EMBL/GenBank/DDBJ whole genome shotgun (WGS) entry which is preliminary data.</text>
</comment>